<dbReference type="Pfam" id="PF00743">
    <property type="entry name" value="FMO-like"/>
    <property type="match status" value="2"/>
</dbReference>
<evidence type="ECO:0000256" key="7">
    <source>
        <dbReference type="ARBA" id="ARBA00023033"/>
    </source>
</evidence>
<sequence>MGSVSPTRFNVKQIAIIGAGPSGLATAKYLIAQHAFTHIVIFEQQQEIGGIWVPPPSGVNPPPSRCTVPQTNPFLPPEPPVSVAEDRPRCRKVTYHYPSAVYDKLSANTVGSLMQFSDEPFPSSCLLFPSCDDIRDSILRYGHDVRHLIRFRQQVTSLELLQNHGHDQWRLRTRDVVSDEAADHLFDAVVVASGHYSVPFIPDLNNSAAFHDAHPSVIIHSREYRSPESYRDKKVVVVGNGPSGVDIAAQINAVSKGKTILSVKSATAPESLAFTGCDEASELVEFLVDERGVRFKDGRVETDVDAVIFCTGFLYSFPFLNDLQSKLITSGHGVHGLYKHLFYAQHPTLVFSALPSRSVPWPLSECQAAVVAAVWSNQLELPPVEEMQGWSRDLHERVGEALQLLPPGGNHHYINELHDWAIKASYLGKQPPRWSESDGWQHLHMGEIRRRFHKQGARAKTWADLGIEPGPS</sequence>
<dbReference type="Gene3D" id="3.50.50.60">
    <property type="entry name" value="FAD/NAD(P)-binding domain"/>
    <property type="match status" value="2"/>
</dbReference>
<evidence type="ECO:0008006" key="10">
    <source>
        <dbReference type="Google" id="ProtNLM"/>
    </source>
</evidence>
<dbReference type="Proteomes" id="UP000226431">
    <property type="component" value="Unassembled WGS sequence"/>
</dbReference>
<comment type="caution">
    <text evidence="8">The sequence shown here is derived from an EMBL/GenBank/DDBJ whole genome shotgun (WGS) entry which is preliminary data.</text>
</comment>
<dbReference type="GO" id="GO:0050661">
    <property type="term" value="F:NADP binding"/>
    <property type="evidence" value="ECO:0007669"/>
    <property type="project" value="InterPro"/>
</dbReference>
<organism evidence="8 9">
    <name type="scientific">Ophiocordyceps camponoti-rufipedis</name>
    <dbReference type="NCBI Taxonomy" id="2004952"/>
    <lineage>
        <taxon>Eukaryota</taxon>
        <taxon>Fungi</taxon>
        <taxon>Dikarya</taxon>
        <taxon>Ascomycota</taxon>
        <taxon>Pezizomycotina</taxon>
        <taxon>Sordariomycetes</taxon>
        <taxon>Hypocreomycetidae</taxon>
        <taxon>Hypocreales</taxon>
        <taxon>Ophiocordycipitaceae</taxon>
        <taxon>Ophiocordyceps</taxon>
    </lineage>
</organism>
<name>A0A2C5Z1R1_9HYPO</name>
<evidence type="ECO:0000256" key="4">
    <source>
        <dbReference type="ARBA" id="ARBA00022827"/>
    </source>
</evidence>
<accession>A0A2C5Z1R1</accession>
<dbReference type="FunFam" id="3.50.50.60:FF:000138">
    <property type="entry name" value="Flavin-containing monooxygenase"/>
    <property type="match status" value="1"/>
</dbReference>
<reference evidence="8 9" key="1">
    <citation type="submission" date="2017-06" db="EMBL/GenBank/DDBJ databases">
        <title>Ant-infecting Ophiocordyceps genomes reveal a high diversity of potential behavioral manipulation genes and a possible major role for enterotoxins.</title>
        <authorList>
            <person name="De Bekker C."/>
            <person name="Evans H.C."/>
            <person name="Brachmann A."/>
            <person name="Hughes D.P."/>
        </authorList>
    </citation>
    <scope>NUCLEOTIDE SEQUENCE [LARGE SCALE GENOMIC DNA]</scope>
    <source>
        <strain evidence="8 9">Map16</strain>
    </source>
</reference>
<dbReference type="InterPro" id="IPR020946">
    <property type="entry name" value="Flavin_mOase-like"/>
</dbReference>
<comment type="similarity">
    <text evidence="2">Belongs to the FMO family.</text>
</comment>
<keyword evidence="4" id="KW-0274">FAD</keyword>
<keyword evidence="9" id="KW-1185">Reference proteome</keyword>
<evidence type="ECO:0000256" key="3">
    <source>
        <dbReference type="ARBA" id="ARBA00022630"/>
    </source>
</evidence>
<evidence type="ECO:0000313" key="9">
    <source>
        <dbReference type="Proteomes" id="UP000226431"/>
    </source>
</evidence>
<evidence type="ECO:0000256" key="2">
    <source>
        <dbReference type="ARBA" id="ARBA00009183"/>
    </source>
</evidence>
<dbReference type="GO" id="GO:0004499">
    <property type="term" value="F:N,N-dimethylaniline monooxygenase activity"/>
    <property type="evidence" value="ECO:0007669"/>
    <property type="project" value="InterPro"/>
</dbReference>
<evidence type="ECO:0000256" key="6">
    <source>
        <dbReference type="ARBA" id="ARBA00023002"/>
    </source>
</evidence>
<keyword evidence="5" id="KW-0521">NADP</keyword>
<dbReference type="AlphaFoldDB" id="A0A2C5Z1R1"/>
<dbReference type="OrthoDB" id="66881at2759"/>
<dbReference type="Pfam" id="PF13450">
    <property type="entry name" value="NAD_binding_8"/>
    <property type="match status" value="1"/>
</dbReference>
<protein>
    <recommendedName>
        <fullName evidence="10">FAD/NAD(P)-binding domain-containing protein</fullName>
    </recommendedName>
</protein>
<dbReference type="GO" id="GO:0050660">
    <property type="term" value="F:flavin adenine dinucleotide binding"/>
    <property type="evidence" value="ECO:0007669"/>
    <property type="project" value="InterPro"/>
</dbReference>
<dbReference type="InterPro" id="IPR050346">
    <property type="entry name" value="FMO-like"/>
</dbReference>
<proteinExistence type="inferred from homology"/>
<evidence type="ECO:0000256" key="1">
    <source>
        <dbReference type="ARBA" id="ARBA00001974"/>
    </source>
</evidence>
<dbReference type="PIRSF" id="PIRSF000332">
    <property type="entry name" value="FMO"/>
    <property type="match status" value="1"/>
</dbReference>
<dbReference type="STRING" id="2004952.A0A2C5Z1R1"/>
<keyword evidence="7" id="KW-0503">Monooxygenase</keyword>
<gene>
    <name evidence="8" type="ORF">CDD80_3475</name>
</gene>
<comment type="cofactor">
    <cofactor evidence="1">
        <name>FAD</name>
        <dbReference type="ChEBI" id="CHEBI:57692"/>
    </cofactor>
</comment>
<evidence type="ECO:0000256" key="5">
    <source>
        <dbReference type="ARBA" id="ARBA00022857"/>
    </source>
</evidence>
<dbReference type="PRINTS" id="PR00370">
    <property type="entry name" value="FMOXYGENASE"/>
</dbReference>
<dbReference type="EMBL" id="NJES01000309">
    <property type="protein sequence ID" value="PHH73916.1"/>
    <property type="molecule type" value="Genomic_DNA"/>
</dbReference>
<keyword evidence="6" id="KW-0560">Oxidoreductase</keyword>
<dbReference type="SUPFAM" id="SSF51905">
    <property type="entry name" value="FAD/NAD(P)-binding domain"/>
    <property type="match status" value="2"/>
</dbReference>
<dbReference type="InterPro" id="IPR036188">
    <property type="entry name" value="FAD/NAD-bd_sf"/>
</dbReference>
<evidence type="ECO:0000313" key="8">
    <source>
        <dbReference type="EMBL" id="PHH73916.1"/>
    </source>
</evidence>
<dbReference type="InterPro" id="IPR000960">
    <property type="entry name" value="Flavin_mOase"/>
</dbReference>
<keyword evidence="3" id="KW-0285">Flavoprotein</keyword>
<dbReference type="PANTHER" id="PTHR23023">
    <property type="entry name" value="DIMETHYLANILINE MONOOXYGENASE"/>
    <property type="match status" value="1"/>
</dbReference>